<evidence type="ECO:0000313" key="1">
    <source>
        <dbReference type="EMBL" id="KAE9056333.1"/>
    </source>
</evidence>
<dbReference type="EMBL" id="QXGA01009639">
    <property type="protein sequence ID" value="KAE9056333.1"/>
    <property type="molecule type" value="Genomic_DNA"/>
</dbReference>
<dbReference type="AlphaFoldDB" id="A0A6A3PAE2"/>
<reference evidence="1 2" key="1">
    <citation type="submission" date="2018-08" db="EMBL/GenBank/DDBJ databases">
        <title>Genomic investigation of the strawberry pathogen Phytophthora fragariae indicates pathogenicity is determined by transcriptional variation in three key races.</title>
        <authorList>
            <person name="Adams T.M."/>
            <person name="Armitage A.D."/>
            <person name="Sobczyk M.K."/>
            <person name="Bates H.J."/>
            <person name="Dunwell J.M."/>
            <person name="Nellist C.F."/>
            <person name="Harrison R.J."/>
        </authorList>
    </citation>
    <scope>NUCLEOTIDE SEQUENCE [LARGE SCALE GENOMIC DNA]</scope>
    <source>
        <strain evidence="1 2">NOV-5</strain>
    </source>
</reference>
<comment type="caution">
    <text evidence="1">The sequence shown here is derived from an EMBL/GenBank/DDBJ whole genome shotgun (WGS) entry which is preliminary data.</text>
</comment>
<accession>A0A6A3PAE2</accession>
<proteinExistence type="predicted"/>
<dbReference type="Proteomes" id="UP000440732">
    <property type="component" value="Unassembled WGS sequence"/>
</dbReference>
<evidence type="ECO:0000313" key="2">
    <source>
        <dbReference type="Proteomes" id="UP000440732"/>
    </source>
</evidence>
<organism evidence="1 2">
    <name type="scientific">Phytophthora fragariae</name>
    <dbReference type="NCBI Taxonomy" id="53985"/>
    <lineage>
        <taxon>Eukaryota</taxon>
        <taxon>Sar</taxon>
        <taxon>Stramenopiles</taxon>
        <taxon>Oomycota</taxon>
        <taxon>Peronosporomycetes</taxon>
        <taxon>Peronosporales</taxon>
        <taxon>Peronosporaceae</taxon>
        <taxon>Phytophthora</taxon>
    </lineage>
</organism>
<protein>
    <submittedName>
        <fullName evidence="1">Uncharacterized protein</fullName>
    </submittedName>
</protein>
<gene>
    <name evidence="1" type="ORF">PF006_g32710</name>
</gene>
<name>A0A6A3PAE2_9STRA</name>
<sequence length="48" mass="5557">MTAKRRIMGLLEDTMTQILVVRIDNARLVTPVYLVVEQTLHYRVAVQT</sequence>